<organism evidence="5 6">
    <name type="scientific">Drosophila guanche</name>
    <name type="common">Fruit fly</name>
    <dbReference type="NCBI Taxonomy" id="7266"/>
    <lineage>
        <taxon>Eukaryota</taxon>
        <taxon>Metazoa</taxon>
        <taxon>Ecdysozoa</taxon>
        <taxon>Arthropoda</taxon>
        <taxon>Hexapoda</taxon>
        <taxon>Insecta</taxon>
        <taxon>Pterygota</taxon>
        <taxon>Neoptera</taxon>
        <taxon>Endopterygota</taxon>
        <taxon>Diptera</taxon>
        <taxon>Brachycera</taxon>
        <taxon>Muscomorpha</taxon>
        <taxon>Ephydroidea</taxon>
        <taxon>Drosophilidae</taxon>
        <taxon>Drosophila</taxon>
        <taxon>Sophophora</taxon>
    </lineage>
</organism>
<dbReference type="Gene3D" id="3.30.70.3490">
    <property type="match status" value="1"/>
</dbReference>
<dbReference type="AlphaFoldDB" id="A0A3B0J2F7"/>
<dbReference type="EMBL" id="OUUW01000001">
    <property type="protein sequence ID" value="SPP73203.1"/>
    <property type="molecule type" value="Genomic_DNA"/>
</dbReference>
<evidence type="ECO:0000256" key="1">
    <source>
        <dbReference type="ARBA" id="ARBA00023121"/>
    </source>
</evidence>
<keyword evidence="3" id="KW-0445">Lipid transport</keyword>
<evidence type="ECO:0000256" key="4">
    <source>
        <dbReference type="SAM" id="MobiDB-lite"/>
    </source>
</evidence>
<feature type="region of interest" description="Disordered" evidence="4">
    <location>
        <begin position="307"/>
        <end position="326"/>
    </location>
</feature>
<keyword evidence="3" id="KW-0813">Transport</keyword>
<name>A0A3B0J2F7_DROGU</name>
<dbReference type="GO" id="GO:0032934">
    <property type="term" value="F:sterol binding"/>
    <property type="evidence" value="ECO:0007669"/>
    <property type="project" value="TreeGrafter"/>
</dbReference>
<feature type="compositionally biased region" description="Basic and acidic residues" evidence="4">
    <location>
        <begin position="398"/>
        <end position="408"/>
    </location>
</feature>
<feature type="region of interest" description="Disordered" evidence="4">
    <location>
        <begin position="398"/>
        <end position="418"/>
    </location>
</feature>
<reference evidence="6" key="1">
    <citation type="submission" date="2018-01" db="EMBL/GenBank/DDBJ databases">
        <authorList>
            <person name="Alioto T."/>
            <person name="Alioto T."/>
        </authorList>
    </citation>
    <scope>NUCLEOTIDE SEQUENCE [LARGE SCALE GENOMIC DNA]</scope>
</reference>
<dbReference type="InterPro" id="IPR037239">
    <property type="entry name" value="OSBP_sf"/>
</dbReference>
<dbReference type="Pfam" id="PF01237">
    <property type="entry name" value="Oxysterol_BP"/>
    <property type="match status" value="1"/>
</dbReference>
<evidence type="ECO:0000256" key="3">
    <source>
        <dbReference type="RuleBase" id="RU003845"/>
    </source>
</evidence>
<gene>
    <name evidence="5" type="ORF">DGUA_6G000635</name>
</gene>
<proteinExistence type="inferred from homology"/>
<dbReference type="GO" id="GO:0006869">
    <property type="term" value="P:lipid transport"/>
    <property type="evidence" value="ECO:0007669"/>
    <property type="project" value="UniProtKB-KW"/>
</dbReference>
<dbReference type="PROSITE" id="PS01013">
    <property type="entry name" value="OSBP"/>
    <property type="match status" value="1"/>
</dbReference>
<keyword evidence="1" id="KW-0446">Lipid-binding</keyword>
<dbReference type="InterPro" id="IPR000648">
    <property type="entry name" value="Oxysterol-bd"/>
</dbReference>
<protein>
    <recommendedName>
        <fullName evidence="3">Oxysterol-binding protein</fullName>
    </recommendedName>
</protein>
<evidence type="ECO:0000256" key="2">
    <source>
        <dbReference type="RuleBase" id="RU003844"/>
    </source>
</evidence>
<evidence type="ECO:0000313" key="6">
    <source>
        <dbReference type="Proteomes" id="UP000268350"/>
    </source>
</evidence>
<dbReference type="FunFam" id="3.30.70.3490:FF:000015">
    <property type="entry name" value="Oxysterol-binding protein"/>
    <property type="match status" value="1"/>
</dbReference>
<dbReference type="GO" id="GO:0005829">
    <property type="term" value="C:cytosol"/>
    <property type="evidence" value="ECO:0007669"/>
    <property type="project" value="TreeGrafter"/>
</dbReference>
<evidence type="ECO:0000313" key="5">
    <source>
        <dbReference type="EMBL" id="SPP73203.1"/>
    </source>
</evidence>
<comment type="similarity">
    <text evidence="2">Belongs to the OSBP family.</text>
</comment>
<dbReference type="PANTHER" id="PTHR10972:SF209">
    <property type="entry name" value="OXYSTEROL-BINDING PROTEIN"/>
    <property type="match status" value="1"/>
</dbReference>
<dbReference type="Gene3D" id="2.40.160.120">
    <property type="match status" value="1"/>
</dbReference>
<sequence>MAEEDSIERVERTELPAPMISRKEVSIWAILKNCIGKDLSKITMPVMLNEPLSFLQRLCEYMEYAHLLTQAAHQETPEDRMKYVAAFAVSALASNWERLGKPFNPLLGETYELQRDDYRIVCEQVSHHPPVSAFHAESNDFKFHGSINPKIKFWGKSVEVNPKGTVTIEFPKWNETYTWTNVNCCVHNIIVGKLWIEQYGKMVITNHATGHVANLTFKSAGSGAKHLHRVEGFVRDSSEKNIYFLYGKWTDFIKCCTAESYSQYIKQGTRKNEDGEAADSPNGTPKRMFSKLNSFKLSSFRSMSIQDNDSIPPLEQETNEIPKSDSAYSLDVPDSTLLWSCKPRPSNCEEYYHFTHFALQLNAMGKNMKPPLTLCPTDSRLRPDILYLEDGNLDGASKEKTRLEEKQRYTRKHRKSTNGDDWTPRWFKHVTSPYTKTEDWNYVGGYWDRKYDIANTIF</sequence>
<keyword evidence="6" id="KW-1185">Reference proteome</keyword>
<dbReference type="OrthoDB" id="416222at2759"/>
<dbReference type="Proteomes" id="UP000268350">
    <property type="component" value="Unassembled WGS sequence"/>
</dbReference>
<dbReference type="PANTHER" id="PTHR10972">
    <property type="entry name" value="OXYSTEROL-BINDING PROTEIN-RELATED"/>
    <property type="match status" value="1"/>
</dbReference>
<dbReference type="GO" id="GO:0097038">
    <property type="term" value="C:perinuclear endoplasmic reticulum"/>
    <property type="evidence" value="ECO:0007669"/>
    <property type="project" value="TreeGrafter"/>
</dbReference>
<dbReference type="InterPro" id="IPR018494">
    <property type="entry name" value="Oxysterol-bd_CS"/>
</dbReference>
<dbReference type="OMA" id="RPSNCNE"/>
<dbReference type="STRING" id="7266.A0A3B0J2F7"/>
<dbReference type="GO" id="GO:0005886">
    <property type="term" value="C:plasma membrane"/>
    <property type="evidence" value="ECO:0007669"/>
    <property type="project" value="TreeGrafter"/>
</dbReference>
<feature type="region of interest" description="Disordered" evidence="4">
    <location>
        <begin position="267"/>
        <end position="287"/>
    </location>
</feature>
<dbReference type="FunFam" id="2.40.160.120:FF:000005">
    <property type="entry name" value="Oxysterol-binding protein"/>
    <property type="match status" value="1"/>
</dbReference>
<accession>A0A3B0J2F7</accession>
<dbReference type="SUPFAM" id="SSF144000">
    <property type="entry name" value="Oxysterol-binding protein-like"/>
    <property type="match status" value="1"/>
</dbReference>